<evidence type="ECO:0000256" key="2">
    <source>
        <dbReference type="ARBA" id="ARBA00006364"/>
    </source>
</evidence>
<reference evidence="8" key="1">
    <citation type="submission" date="2021-10" db="EMBL/GenBank/DDBJ databases">
        <title>Tropical sea cucumber genome reveals ecological adaptation and Cuvierian tubules defense mechanism.</title>
        <authorList>
            <person name="Chen T."/>
        </authorList>
    </citation>
    <scope>NUCLEOTIDE SEQUENCE</scope>
    <source>
        <strain evidence="8">Nanhai2018</strain>
        <tissue evidence="8">Muscle</tissue>
    </source>
</reference>
<dbReference type="GO" id="GO:0005886">
    <property type="term" value="C:plasma membrane"/>
    <property type="evidence" value="ECO:0007669"/>
    <property type="project" value="UniProtKB-SubCell"/>
</dbReference>
<feature type="transmembrane region" description="Helical" evidence="7">
    <location>
        <begin position="159"/>
        <end position="181"/>
    </location>
</feature>
<dbReference type="EMBL" id="JAIZAY010000022">
    <property type="protein sequence ID" value="KAJ8020360.1"/>
    <property type="molecule type" value="Genomic_DNA"/>
</dbReference>
<feature type="transmembrane region" description="Helical" evidence="7">
    <location>
        <begin position="72"/>
        <end position="95"/>
    </location>
</feature>
<evidence type="ECO:0000256" key="4">
    <source>
        <dbReference type="ARBA" id="ARBA00022692"/>
    </source>
</evidence>
<comment type="subcellular location">
    <subcellularLocation>
        <location evidence="1 7">Cell membrane</location>
        <topology evidence="1 7">Multi-pass membrane protein</topology>
    </subcellularLocation>
</comment>
<name>A0A9Q1BBA7_HOLLE</name>
<evidence type="ECO:0000256" key="3">
    <source>
        <dbReference type="ARBA" id="ARBA00022475"/>
    </source>
</evidence>
<keyword evidence="9" id="KW-1185">Reference proteome</keyword>
<proteinExistence type="inferred from homology"/>
<dbReference type="Pfam" id="PF05640">
    <property type="entry name" value="NKAIN"/>
    <property type="match status" value="1"/>
</dbReference>
<evidence type="ECO:0000313" key="8">
    <source>
        <dbReference type="EMBL" id="KAJ8020360.1"/>
    </source>
</evidence>
<organism evidence="8 9">
    <name type="scientific">Holothuria leucospilota</name>
    <name type="common">Black long sea cucumber</name>
    <name type="synonym">Mertensiothuria leucospilota</name>
    <dbReference type="NCBI Taxonomy" id="206669"/>
    <lineage>
        <taxon>Eukaryota</taxon>
        <taxon>Metazoa</taxon>
        <taxon>Echinodermata</taxon>
        <taxon>Eleutherozoa</taxon>
        <taxon>Echinozoa</taxon>
        <taxon>Holothuroidea</taxon>
        <taxon>Aspidochirotacea</taxon>
        <taxon>Aspidochirotida</taxon>
        <taxon>Holothuriidae</taxon>
        <taxon>Holothuria</taxon>
    </lineage>
</organism>
<evidence type="ECO:0000313" key="9">
    <source>
        <dbReference type="Proteomes" id="UP001152320"/>
    </source>
</evidence>
<keyword evidence="5 7" id="KW-1133">Transmembrane helix</keyword>
<dbReference type="OrthoDB" id="10050321at2759"/>
<comment type="similarity">
    <text evidence="2 7">Belongs to the NKAIN family.</text>
</comment>
<comment type="caution">
    <text evidence="8">The sequence shown here is derived from an EMBL/GenBank/DDBJ whole genome shotgun (WGS) entry which is preliminary data.</text>
</comment>
<dbReference type="GO" id="GO:0002028">
    <property type="term" value="P:regulation of sodium ion transport"/>
    <property type="evidence" value="ECO:0007669"/>
    <property type="project" value="UniProtKB-UniRule"/>
</dbReference>
<protein>
    <recommendedName>
        <fullName evidence="7">Sodium/potassium-transporting ATPase subunit beta-1-interacting protein</fullName>
        <shortName evidence="7">Na(+)/K(+)-transporting ATPase subunit beta-1-interacting protein</shortName>
    </recommendedName>
</protein>
<evidence type="ECO:0000256" key="7">
    <source>
        <dbReference type="RuleBase" id="RU368041"/>
    </source>
</evidence>
<dbReference type="Proteomes" id="UP001152320">
    <property type="component" value="Chromosome 22"/>
</dbReference>
<dbReference type="InterPro" id="IPR008516">
    <property type="entry name" value="Na/K-Atpase_Interacting"/>
</dbReference>
<evidence type="ECO:0000256" key="1">
    <source>
        <dbReference type="ARBA" id="ARBA00004651"/>
    </source>
</evidence>
<dbReference type="AlphaFoldDB" id="A0A9Q1BBA7"/>
<keyword evidence="3 7" id="KW-1003">Cell membrane</keyword>
<keyword evidence="6 7" id="KW-0472">Membrane</keyword>
<dbReference type="PANTHER" id="PTHR13084">
    <property type="entry name" value="T-CELL LYMPHOMA BREAKPOINT-ASSOCIATED TARGET 1-RELATED"/>
    <property type="match status" value="1"/>
</dbReference>
<evidence type="ECO:0000256" key="6">
    <source>
        <dbReference type="ARBA" id="ARBA00023136"/>
    </source>
</evidence>
<gene>
    <name evidence="8" type="ORF">HOLleu_39931</name>
</gene>
<keyword evidence="4 7" id="KW-0812">Transmembrane</keyword>
<feature type="transmembrane region" description="Helical" evidence="7">
    <location>
        <begin position="21"/>
        <end position="38"/>
    </location>
</feature>
<accession>A0A9Q1BBA7</accession>
<feature type="transmembrane region" description="Helical" evidence="7">
    <location>
        <begin position="44"/>
        <end position="65"/>
    </location>
</feature>
<sequence length="227" mass="26079">MTDVQKDDEKTGRFCSRECSLITVCILQLVATLERLVFDFLGYMWAPIATGFLNIVFILFGIFGAHQYRPKLLIAYAVWLCIWLVWNVFVIFLYLEVGTLSLEKHSFLLNFGTSSESWWYENGFGCNVTYNITTTKEGRVEQTRVSVEGCFLDYRYVEVIHAAVHIILAVVMGVALTFVFLSKLNEEEDTFDFIGGFDSSYTVHNSHAPRKSQPVQLQPIYAHRDVR</sequence>
<dbReference type="PANTHER" id="PTHR13084:SF6">
    <property type="entry name" value="SODIUM_POTASSIUM-TRANSPORTING ATPASE SUBUNIT BETA-1-INTERACTING PROTEIN"/>
    <property type="match status" value="1"/>
</dbReference>
<evidence type="ECO:0000256" key="5">
    <source>
        <dbReference type="ARBA" id="ARBA00022989"/>
    </source>
</evidence>